<evidence type="ECO:0000313" key="1">
    <source>
        <dbReference type="EMBL" id="GMN38434.1"/>
    </source>
</evidence>
<dbReference type="Proteomes" id="UP001187192">
    <property type="component" value="Unassembled WGS sequence"/>
</dbReference>
<comment type="caution">
    <text evidence="1">The sequence shown here is derived from an EMBL/GenBank/DDBJ whole genome shotgun (WGS) entry which is preliminary data.</text>
</comment>
<evidence type="ECO:0000313" key="2">
    <source>
        <dbReference type="Proteomes" id="UP001187192"/>
    </source>
</evidence>
<dbReference type="AlphaFoldDB" id="A0AA87ZRM7"/>
<dbReference type="EMBL" id="BTGU01000008">
    <property type="protein sequence ID" value="GMN38434.1"/>
    <property type="molecule type" value="Genomic_DNA"/>
</dbReference>
<accession>A0AA87ZRM7</accession>
<keyword evidence="2" id="KW-1185">Reference proteome</keyword>
<proteinExistence type="predicted"/>
<organism evidence="1 2">
    <name type="scientific">Ficus carica</name>
    <name type="common">Common fig</name>
    <dbReference type="NCBI Taxonomy" id="3494"/>
    <lineage>
        <taxon>Eukaryota</taxon>
        <taxon>Viridiplantae</taxon>
        <taxon>Streptophyta</taxon>
        <taxon>Embryophyta</taxon>
        <taxon>Tracheophyta</taxon>
        <taxon>Spermatophyta</taxon>
        <taxon>Magnoliopsida</taxon>
        <taxon>eudicotyledons</taxon>
        <taxon>Gunneridae</taxon>
        <taxon>Pentapetalae</taxon>
        <taxon>rosids</taxon>
        <taxon>fabids</taxon>
        <taxon>Rosales</taxon>
        <taxon>Moraceae</taxon>
        <taxon>Ficeae</taxon>
        <taxon>Ficus</taxon>
    </lineage>
</organism>
<sequence>MVLTASNMRWRRRSCNGELLKRNPMAVTWRIVAAQNLGQTNSHCQEEDGNEGLDDDDNEGRWRNLCEAMMASKIEGKVTPDKSLRL</sequence>
<name>A0AA87ZRM7_FICCA</name>
<gene>
    <name evidence="1" type="ORF">TIFTF001_007666</name>
</gene>
<reference evidence="1" key="1">
    <citation type="submission" date="2023-07" db="EMBL/GenBank/DDBJ databases">
        <title>draft genome sequence of fig (Ficus carica).</title>
        <authorList>
            <person name="Takahashi T."/>
            <person name="Nishimura K."/>
        </authorList>
    </citation>
    <scope>NUCLEOTIDE SEQUENCE</scope>
</reference>
<protein>
    <submittedName>
        <fullName evidence="1">Uncharacterized protein</fullName>
    </submittedName>
</protein>